<name>A0A813HXP1_POLGL</name>
<accession>A0A813HXP1</accession>
<proteinExistence type="predicted"/>
<reference evidence="2" key="1">
    <citation type="submission" date="2021-02" db="EMBL/GenBank/DDBJ databases">
        <authorList>
            <person name="Dougan E. K."/>
            <person name="Rhodes N."/>
            <person name="Thang M."/>
            <person name="Chan C."/>
        </authorList>
    </citation>
    <scope>NUCLEOTIDE SEQUENCE</scope>
</reference>
<feature type="compositionally biased region" description="Low complexity" evidence="1">
    <location>
        <begin position="29"/>
        <end position="59"/>
    </location>
</feature>
<protein>
    <submittedName>
        <fullName evidence="2">Uncharacterized protein</fullName>
    </submittedName>
</protein>
<evidence type="ECO:0000256" key="1">
    <source>
        <dbReference type="SAM" id="MobiDB-lite"/>
    </source>
</evidence>
<feature type="compositionally biased region" description="Low complexity" evidence="1">
    <location>
        <begin position="66"/>
        <end position="86"/>
    </location>
</feature>
<sequence>MKHQQAEPARNDDELRITVCASWLSPVGKTKTTTKQQQQQQQQRQQQQRQQRTQQQRNKTTTKTRTKQEQNNNNNDNSTNNNTTTKLRSGPCNIERLEPEMRCCLQLNCKKFETVRVKCDCCPVVRFAGDLKHNNNNDSNRGEKQNQQDGNRTRQDKNNNTQTGQTKKEKQGETRHAGRTAEYRLDC</sequence>
<feature type="region of interest" description="Disordered" evidence="1">
    <location>
        <begin position="28"/>
        <end position="89"/>
    </location>
</feature>
<feature type="region of interest" description="Disordered" evidence="1">
    <location>
        <begin position="130"/>
        <end position="187"/>
    </location>
</feature>
<dbReference type="AlphaFoldDB" id="A0A813HXP1"/>
<evidence type="ECO:0000313" key="2">
    <source>
        <dbReference type="EMBL" id="CAE8642515.1"/>
    </source>
</evidence>
<comment type="caution">
    <text evidence="2">The sequence shown here is derived from an EMBL/GenBank/DDBJ whole genome shotgun (WGS) entry which is preliminary data.</text>
</comment>
<feature type="compositionally biased region" description="Basic and acidic residues" evidence="1">
    <location>
        <begin position="166"/>
        <end position="187"/>
    </location>
</feature>
<evidence type="ECO:0000313" key="3">
    <source>
        <dbReference type="Proteomes" id="UP000654075"/>
    </source>
</evidence>
<gene>
    <name evidence="2" type="ORF">PGLA1383_LOCUS57008</name>
</gene>
<keyword evidence="3" id="KW-1185">Reference proteome</keyword>
<organism evidence="2 3">
    <name type="scientific">Polarella glacialis</name>
    <name type="common">Dinoflagellate</name>
    <dbReference type="NCBI Taxonomy" id="89957"/>
    <lineage>
        <taxon>Eukaryota</taxon>
        <taxon>Sar</taxon>
        <taxon>Alveolata</taxon>
        <taxon>Dinophyceae</taxon>
        <taxon>Suessiales</taxon>
        <taxon>Suessiaceae</taxon>
        <taxon>Polarella</taxon>
    </lineage>
</organism>
<feature type="compositionally biased region" description="Basic and acidic residues" evidence="1">
    <location>
        <begin position="130"/>
        <end position="157"/>
    </location>
</feature>
<dbReference type="EMBL" id="CAJNNV010033168">
    <property type="protein sequence ID" value="CAE8642515.1"/>
    <property type="molecule type" value="Genomic_DNA"/>
</dbReference>
<dbReference type="Proteomes" id="UP000654075">
    <property type="component" value="Unassembled WGS sequence"/>
</dbReference>